<dbReference type="InterPro" id="IPR023173">
    <property type="entry name" value="NADPH_Cyt_P450_Rdtase_alpha"/>
</dbReference>
<dbReference type="Gene3D" id="2.40.30.10">
    <property type="entry name" value="Translation factors"/>
    <property type="match status" value="1"/>
</dbReference>
<evidence type="ECO:0000256" key="16">
    <source>
        <dbReference type="PIRNR" id="PIRNR000209"/>
    </source>
</evidence>
<dbReference type="SUPFAM" id="SSF63380">
    <property type="entry name" value="Riboflavin synthase domain-like"/>
    <property type="match status" value="1"/>
</dbReference>
<comment type="caution">
    <text evidence="19">The sequence shown here is derived from an EMBL/GenBank/DDBJ whole genome shotgun (WGS) entry which is preliminary data.</text>
</comment>
<keyword evidence="3 16" id="KW-0813">Transport</keyword>
<dbReference type="EC" id="1.6.2.4" evidence="16"/>
<sequence>MAEIPEPAGLPFIGNVGTIDQEFPLGSMVGLAEEHGEIYRLRFPGRTVVVVSTHALVNETCDEKRFRKSVNSALAYVREGVHDGLFTARMGEVNWEIAHRVLMPAFGPLSIRGMFDEMHDIASQLALKWARYGPDSPIMVTDDFTRLTLDTLALCSMGYRFNSYYSPEMHPFIEAMGDFLTEAGEKPRRPPLPSVFFRGRDQKFQEDIAVLRDTAQGVLKARKEAKSDRNDLLAAMLRGVDSQTGQKMTDESIMDNLITFLIAGHETTSGLLSFVFYQLLKHPETYRKAQQEVDEVVGQGVIEVSHLSKLPYITSVLRETLRLNATIPLFTVEAFEDTLLAGKYPVKAGEVIVNLLAKSHLDPEVYGDDVLEFKPERMSDEVFNARVKKYPNAWKPFGNGMRACIGRPFAWQEALLVMVMLLQNFDFTWADANYDLKYKQTLTIKPKDMFMKASLRHGLNPTTLERRLAGLATTETSTSTEVVTSSTDTSASGSQLTILYGSNSGTCETLARRIAADAASKGVQVKRFDGLDSGRSALPTNHPVVIVTSSYEGQPPENAKQFVSWLEEMERENNGEPPLKDVDFAVFGCGNKEWAQTFHRIPKLVDSLLEKLGGSRLAEMGLADASADELFSTFETWADDVLWPRLVEKYGAAEENNQSFAKQEPAAAVAVTVSNSRTQALRQDVGQAMVVETRLLTAEAEKERRKKHLEIRLPDGVTYTAGDYLAVLPINPAETVRRAMRRFKLAWDAQITIAASGPTTALPTDGPVTAYEILSTYVELSQPATRKDLRVMADASSDPDVQKTLRTYANETYTAEILSKGISVLDILEQYPTIDLPLGSFLLMLPSMRMRQYSISSSPLLTPTTATITISVLDAPSRSRANGTRHLGVATTYLDSLSTGDHLQVSIRKNPSSGFRLPSDPESTPMICIAAGSGIAPFRAFLQERAVLMEQDKERKLAPALLFFGCRAPGLDDLYRGQLEEWQAAGVADVRWAFSRSASSPESKGSRHVDDRILADREDVVRLWRDGARVYVCGSAALADSVRGAMVQVLRDEMEKTGADDDDRASGVDRAKKWFDEQRNVRYVMDVFD</sequence>
<dbReference type="Gene3D" id="1.20.990.10">
    <property type="entry name" value="NADPH-cytochrome p450 Reductase, Chain A, domain 3"/>
    <property type="match status" value="1"/>
</dbReference>
<dbReference type="PANTHER" id="PTHR19384">
    <property type="entry name" value="NITRIC OXIDE SYNTHASE-RELATED"/>
    <property type="match status" value="1"/>
</dbReference>
<keyword evidence="6 16" id="KW-0288">FMN</keyword>
<dbReference type="PROSITE" id="PS50902">
    <property type="entry name" value="FLAVODOXIN_LIKE"/>
    <property type="match status" value="1"/>
</dbReference>
<evidence type="ECO:0000256" key="1">
    <source>
        <dbReference type="ARBA" id="ARBA00001971"/>
    </source>
</evidence>
<keyword evidence="10 16" id="KW-0249">Electron transport</keyword>
<dbReference type="InterPro" id="IPR036396">
    <property type="entry name" value="Cyt_P450_sf"/>
</dbReference>
<evidence type="ECO:0000259" key="18">
    <source>
        <dbReference type="PROSITE" id="PS51384"/>
    </source>
</evidence>
<dbReference type="PIRSF" id="PIRSF000209">
    <property type="entry name" value="Bifunctional_P450_P450R"/>
    <property type="match status" value="1"/>
</dbReference>
<keyword evidence="4 16" id="KW-0349">Heme</keyword>
<accession>A0ABR4G0P7</accession>
<evidence type="ECO:0000256" key="13">
    <source>
        <dbReference type="ARBA" id="ARBA00023033"/>
    </source>
</evidence>
<dbReference type="EC" id="1.14.14.1" evidence="16"/>
<comment type="cofactor">
    <cofactor evidence="1 16">
        <name>heme</name>
        <dbReference type="ChEBI" id="CHEBI:30413"/>
    </cofactor>
</comment>
<evidence type="ECO:0000256" key="12">
    <source>
        <dbReference type="ARBA" id="ARBA00023004"/>
    </source>
</evidence>
<evidence type="ECO:0000256" key="7">
    <source>
        <dbReference type="ARBA" id="ARBA00022723"/>
    </source>
</evidence>
<evidence type="ECO:0000313" key="19">
    <source>
        <dbReference type="EMBL" id="KAL2789090.1"/>
    </source>
</evidence>
<dbReference type="InterPro" id="IPR017938">
    <property type="entry name" value="Riboflavin_synthase-like_b-brl"/>
</dbReference>
<evidence type="ECO:0000256" key="9">
    <source>
        <dbReference type="ARBA" id="ARBA00022857"/>
    </source>
</evidence>
<dbReference type="SUPFAM" id="SSF52343">
    <property type="entry name" value="Ferredoxin reductase-like, C-terminal NADP-linked domain"/>
    <property type="match status" value="1"/>
</dbReference>
<evidence type="ECO:0000256" key="3">
    <source>
        <dbReference type="ARBA" id="ARBA00022448"/>
    </source>
</evidence>
<dbReference type="InterPro" id="IPR003097">
    <property type="entry name" value="CysJ-like_FAD-binding"/>
</dbReference>
<dbReference type="PRINTS" id="PR00463">
    <property type="entry name" value="EP450I"/>
</dbReference>
<dbReference type="SUPFAM" id="SSF52218">
    <property type="entry name" value="Flavoproteins"/>
    <property type="match status" value="1"/>
</dbReference>
<proteinExistence type="inferred from homology"/>
<evidence type="ECO:0000313" key="20">
    <source>
        <dbReference type="Proteomes" id="UP001610563"/>
    </source>
</evidence>
<dbReference type="InterPro" id="IPR008254">
    <property type="entry name" value="Flavodoxin/NO_synth"/>
</dbReference>
<dbReference type="CDD" id="cd11068">
    <property type="entry name" value="CYP120A1"/>
    <property type="match status" value="1"/>
</dbReference>
<dbReference type="InterPro" id="IPR002401">
    <property type="entry name" value="Cyt_P450_E_grp-I"/>
</dbReference>
<dbReference type="Pfam" id="PF00258">
    <property type="entry name" value="Flavodoxin_1"/>
    <property type="match status" value="1"/>
</dbReference>
<dbReference type="InterPro" id="IPR017927">
    <property type="entry name" value="FAD-bd_FR_type"/>
</dbReference>
<evidence type="ECO:0000256" key="6">
    <source>
        <dbReference type="ARBA" id="ARBA00022643"/>
    </source>
</evidence>
<evidence type="ECO:0000256" key="5">
    <source>
        <dbReference type="ARBA" id="ARBA00022630"/>
    </source>
</evidence>
<dbReference type="InterPro" id="IPR017972">
    <property type="entry name" value="Cyt_P450_CS"/>
</dbReference>
<dbReference type="Pfam" id="PF00175">
    <property type="entry name" value="NAD_binding_1"/>
    <property type="match status" value="1"/>
</dbReference>
<dbReference type="PROSITE" id="PS00086">
    <property type="entry name" value="CYTOCHROME_P450"/>
    <property type="match status" value="1"/>
</dbReference>
<comment type="cofactor">
    <cofactor evidence="16">
        <name>FAD</name>
        <dbReference type="ChEBI" id="CHEBI:57692"/>
    </cofactor>
    <cofactor evidence="16">
        <name>FMN</name>
        <dbReference type="ChEBI" id="CHEBI:58210"/>
    </cofactor>
</comment>
<dbReference type="Gene3D" id="3.40.50.80">
    <property type="entry name" value="Nucleotide-binding domain of ferredoxin-NADP reductase (FNR) module"/>
    <property type="match status" value="1"/>
</dbReference>
<organism evidence="19 20">
    <name type="scientific">Aspergillus keveii</name>
    <dbReference type="NCBI Taxonomy" id="714993"/>
    <lineage>
        <taxon>Eukaryota</taxon>
        <taxon>Fungi</taxon>
        <taxon>Dikarya</taxon>
        <taxon>Ascomycota</taxon>
        <taxon>Pezizomycotina</taxon>
        <taxon>Eurotiomycetes</taxon>
        <taxon>Eurotiomycetidae</taxon>
        <taxon>Eurotiales</taxon>
        <taxon>Aspergillaceae</taxon>
        <taxon>Aspergillus</taxon>
        <taxon>Aspergillus subgen. Nidulantes</taxon>
    </lineage>
</organism>
<name>A0ABR4G0P7_9EURO</name>
<keyword evidence="11 16" id="KW-0560">Oxidoreductase</keyword>
<dbReference type="InterPro" id="IPR001128">
    <property type="entry name" value="Cyt_P450"/>
</dbReference>
<dbReference type="InterPro" id="IPR023206">
    <property type="entry name" value="Bifunctional_P450_P450_red"/>
</dbReference>
<keyword evidence="9 16" id="KW-0521">NADP</keyword>
<comment type="similarity">
    <text evidence="2 16">In the N-terminal section; belongs to the cytochrome P450 family.</text>
</comment>
<keyword evidence="13 16" id="KW-0503">Monooxygenase</keyword>
<dbReference type="SUPFAM" id="SSF48264">
    <property type="entry name" value="Cytochrome P450"/>
    <property type="match status" value="1"/>
</dbReference>
<evidence type="ECO:0000256" key="8">
    <source>
        <dbReference type="ARBA" id="ARBA00022827"/>
    </source>
</evidence>
<keyword evidence="5 16" id="KW-0285">Flavoprotein</keyword>
<dbReference type="InterPro" id="IPR039261">
    <property type="entry name" value="FNR_nucleotide-bd"/>
</dbReference>
<comment type="catalytic activity">
    <reaction evidence="15 16">
        <text>2 oxidized [cytochrome P450] + NADPH = 2 reduced [cytochrome P450] + NADP(+) + H(+)</text>
        <dbReference type="Rhea" id="RHEA:24040"/>
        <dbReference type="Rhea" id="RHEA-COMP:14627"/>
        <dbReference type="Rhea" id="RHEA-COMP:14628"/>
        <dbReference type="ChEBI" id="CHEBI:15378"/>
        <dbReference type="ChEBI" id="CHEBI:55376"/>
        <dbReference type="ChEBI" id="CHEBI:57783"/>
        <dbReference type="ChEBI" id="CHEBI:58349"/>
        <dbReference type="ChEBI" id="CHEBI:60344"/>
        <dbReference type="EC" id="1.6.2.4"/>
    </reaction>
</comment>
<reference evidence="19 20" key="1">
    <citation type="submission" date="2024-07" db="EMBL/GenBank/DDBJ databases">
        <title>Section-level genome sequencing and comparative genomics of Aspergillus sections Usti and Cavernicolus.</title>
        <authorList>
            <consortium name="Lawrence Berkeley National Laboratory"/>
            <person name="Nybo J.L."/>
            <person name="Vesth T.C."/>
            <person name="Theobald S."/>
            <person name="Frisvad J.C."/>
            <person name="Larsen T.O."/>
            <person name="Kjaerboelling I."/>
            <person name="Rothschild-Mancinelli K."/>
            <person name="Lyhne E.K."/>
            <person name="Kogle M.E."/>
            <person name="Barry K."/>
            <person name="Clum A."/>
            <person name="Na H."/>
            <person name="Ledsgaard L."/>
            <person name="Lin J."/>
            <person name="Lipzen A."/>
            <person name="Kuo A."/>
            <person name="Riley R."/>
            <person name="Mondo S."/>
            <person name="Labutti K."/>
            <person name="Haridas S."/>
            <person name="Pangalinan J."/>
            <person name="Salamov A.A."/>
            <person name="Simmons B.A."/>
            <person name="Magnuson J.K."/>
            <person name="Chen J."/>
            <person name="Drula E."/>
            <person name="Henrissat B."/>
            <person name="Wiebenga A."/>
            <person name="Lubbers R.J."/>
            <person name="Gomes A.C."/>
            <person name="Makela M.R."/>
            <person name="Stajich J."/>
            <person name="Grigoriev I.V."/>
            <person name="Mortensen U.H."/>
            <person name="De Vries R.P."/>
            <person name="Baker S.E."/>
            <person name="Andersen M.R."/>
        </authorList>
    </citation>
    <scope>NUCLEOTIDE SEQUENCE [LARGE SCALE GENOMIC DNA]</scope>
    <source>
        <strain evidence="19 20">CBS 209.92</strain>
    </source>
</reference>
<feature type="domain" description="Flavodoxin-like" evidence="17">
    <location>
        <begin position="496"/>
        <end position="642"/>
    </location>
</feature>
<evidence type="ECO:0000256" key="14">
    <source>
        <dbReference type="ARBA" id="ARBA00047827"/>
    </source>
</evidence>
<evidence type="ECO:0000259" key="17">
    <source>
        <dbReference type="PROSITE" id="PS50902"/>
    </source>
</evidence>
<gene>
    <name evidence="19" type="ORF">BJX66DRAFT_239935</name>
</gene>
<dbReference type="PROSITE" id="PS51384">
    <property type="entry name" value="FAD_FR"/>
    <property type="match status" value="1"/>
</dbReference>
<evidence type="ECO:0000256" key="10">
    <source>
        <dbReference type="ARBA" id="ARBA00022982"/>
    </source>
</evidence>
<dbReference type="EMBL" id="JBFTWV010000069">
    <property type="protein sequence ID" value="KAL2789090.1"/>
    <property type="molecule type" value="Genomic_DNA"/>
</dbReference>
<keyword evidence="20" id="KW-1185">Reference proteome</keyword>
<dbReference type="Pfam" id="PF00667">
    <property type="entry name" value="FAD_binding_1"/>
    <property type="match status" value="1"/>
</dbReference>
<keyword evidence="12 16" id="KW-0408">Iron</keyword>
<dbReference type="PANTHER" id="PTHR19384:SF127">
    <property type="entry name" value="BIFUNCTIONAL CYTOCHROME P450_NADPH--P450 REDUCTASE"/>
    <property type="match status" value="1"/>
</dbReference>
<keyword evidence="8 16" id="KW-0274">FAD</keyword>
<dbReference type="PRINTS" id="PR00385">
    <property type="entry name" value="P450"/>
</dbReference>
<dbReference type="Proteomes" id="UP001610563">
    <property type="component" value="Unassembled WGS sequence"/>
</dbReference>
<feature type="domain" description="FAD-binding FR-type" evidence="18">
    <location>
        <begin position="683"/>
        <end position="918"/>
    </location>
</feature>
<protein>
    <recommendedName>
        <fullName evidence="16">Bifunctional cytochrome P450/NADPH--P450 reductase</fullName>
    </recommendedName>
    <domain>
        <recommendedName>
            <fullName evidence="16">Cytochrome P450</fullName>
            <ecNumber evidence="16">1.14.14.1</ecNumber>
        </recommendedName>
    </domain>
    <domain>
        <recommendedName>
            <fullName evidence="16">NADPH--cytochrome P450 reductase</fullName>
            <ecNumber evidence="16">1.6.2.4</ecNumber>
        </recommendedName>
    </domain>
</protein>
<dbReference type="Gene3D" id="1.10.630.10">
    <property type="entry name" value="Cytochrome P450"/>
    <property type="match status" value="1"/>
</dbReference>
<evidence type="ECO:0000256" key="11">
    <source>
        <dbReference type="ARBA" id="ARBA00023002"/>
    </source>
</evidence>
<dbReference type="Gene3D" id="3.40.50.360">
    <property type="match status" value="1"/>
</dbReference>
<evidence type="ECO:0000256" key="15">
    <source>
        <dbReference type="ARBA" id="ARBA00049342"/>
    </source>
</evidence>
<dbReference type="InterPro" id="IPR001433">
    <property type="entry name" value="OxRdtase_FAD/NAD-bd"/>
</dbReference>
<dbReference type="CDD" id="cd06206">
    <property type="entry name" value="bifunctional_CYPOR"/>
    <property type="match status" value="1"/>
</dbReference>
<comment type="catalytic activity">
    <reaction evidence="14 16">
        <text>an organic molecule + reduced [NADPH--hemoprotein reductase] + O2 = an alcohol + oxidized [NADPH--hemoprotein reductase] + H2O + H(+)</text>
        <dbReference type="Rhea" id="RHEA:17149"/>
        <dbReference type="Rhea" id="RHEA-COMP:11964"/>
        <dbReference type="Rhea" id="RHEA-COMP:11965"/>
        <dbReference type="ChEBI" id="CHEBI:15377"/>
        <dbReference type="ChEBI" id="CHEBI:15378"/>
        <dbReference type="ChEBI" id="CHEBI:15379"/>
        <dbReference type="ChEBI" id="CHEBI:30879"/>
        <dbReference type="ChEBI" id="CHEBI:57618"/>
        <dbReference type="ChEBI" id="CHEBI:58210"/>
        <dbReference type="ChEBI" id="CHEBI:142491"/>
        <dbReference type="EC" id="1.14.14.1"/>
    </reaction>
</comment>
<keyword evidence="7 16" id="KW-0479">Metal-binding</keyword>
<dbReference type="InterPro" id="IPR029039">
    <property type="entry name" value="Flavoprotein-like_sf"/>
</dbReference>
<evidence type="ECO:0000256" key="4">
    <source>
        <dbReference type="ARBA" id="ARBA00022617"/>
    </source>
</evidence>
<evidence type="ECO:0000256" key="2">
    <source>
        <dbReference type="ARBA" id="ARBA00010018"/>
    </source>
</evidence>
<dbReference type="Pfam" id="PF00067">
    <property type="entry name" value="p450"/>
    <property type="match status" value="1"/>
</dbReference>